<dbReference type="AlphaFoldDB" id="A0A7L2U7T0"/>
<feature type="domain" description="Homeobox" evidence="13">
    <location>
        <begin position="143"/>
        <end position="203"/>
    </location>
</feature>
<feature type="compositionally biased region" description="Low complexity" evidence="11">
    <location>
        <begin position="261"/>
        <end position="270"/>
    </location>
</feature>
<dbReference type="InterPro" id="IPR017970">
    <property type="entry name" value="Homeobox_CS"/>
</dbReference>
<dbReference type="Proteomes" id="UP000528411">
    <property type="component" value="Unassembled WGS sequence"/>
</dbReference>
<dbReference type="OrthoDB" id="6159439at2759"/>
<proteinExistence type="predicted"/>
<feature type="compositionally biased region" description="Polar residues" evidence="11">
    <location>
        <begin position="271"/>
        <end position="282"/>
    </location>
</feature>
<evidence type="ECO:0000256" key="3">
    <source>
        <dbReference type="ARBA" id="ARBA00022473"/>
    </source>
</evidence>
<evidence type="ECO:0000313" key="15">
    <source>
        <dbReference type="Proteomes" id="UP000528411"/>
    </source>
</evidence>
<feature type="non-terminal residue" evidence="14">
    <location>
        <position position="380"/>
    </location>
</feature>
<dbReference type="FunFam" id="1.10.10.60:FF:000176">
    <property type="entry name" value="pancreas/duodenum homeobox protein 1"/>
    <property type="match status" value="1"/>
</dbReference>
<dbReference type="PANTHER" id="PTHR45664:SF3">
    <property type="entry name" value="HOMEOBOX PROTEIN HOX-A2"/>
    <property type="match status" value="1"/>
</dbReference>
<dbReference type="GO" id="GO:0003309">
    <property type="term" value="P:type B pancreatic cell differentiation"/>
    <property type="evidence" value="ECO:0007669"/>
    <property type="project" value="UniProtKB-ARBA"/>
</dbReference>
<dbReference type="SUPFAM" id="SSF46689">
    <property type="entry name" value="Homeodomain-like"/>
    <property type="match status" value="1"/>
</dbReference>
<keyword evidence="5 9" id="KW-0238">DNA-binding</keyword>
<feature type="non-terminal residue" evidence="14">
    <location>
        <position position="1"/>
    </location>
</feature>
<dbReference type="PROSITE" id="PS50071">
    <property type="entry name" value="HOMEOBOX_2"/>
    <property type="match status" value="1"/>
</dbReference>
<sequence>MNFAFEREIGFINSQPSLAECLTSFPPVGDTFQSSSIKNSTLSHSTLIPPPFEQTIPSLNPGSHPRHSGGERTPPHTPPGMRCARVLKFNPCIYLFCVCVRVFLLSLFWRWCFGVRVRVVVVVFFFFFSFLTDPLEIPDSGSGGSRRLRTAYTNTQLLELEKEFHFNKYLCRPRRVEIAALLDLTERQVKVWFQNRRMKHKRQTQSKENQNSEGKFKSLEDPEKAAEEEEEEKSLFEQALSNVSGALLEREGYAFQQNALSQQQAQNAHNGESQTFPVSPLTSNEKNLKHFQHQSPTVQNCLSTMAQNCAAGLNNDSPEALDVPSLQDFNVFSTDSCLQLSDAVSPSLPGSLDSPVDISADSFDFFTDTLTTIDLQHLNY</sequence>
<keyword evidence="12" id="KW-1133">Transmembrane helix</keyword>
<keyword evidence="4" id="KW-0805">Transcription regulation</keyword>
<evidence type="ECO:0000256" key="2">
    <source>
        <dbReference type="ARBA" id="ARBA00004123"/>
    </source>
</evidence>
<feature type="region of interest" description="Disordered" evidence="11">
    <location>
        <begin position="261"/>
        <end position="282"/>
    </location>
</feature>
<keyword evidence="12" id="KW-0472">Membrane</keyword>
<dbReference type="Pfam" id="PF00046">
    <property type="entry name" value="Homeodomain"/>
    <property type="match status" value="1"/>
</dbReference>
<dbReference type="PANTHER" id="PTHR45664">
    <property type="entry name" value="PROTEIN ZERKNUELLT 1-RELATED"/>
    <property type="match status" value="1"/>
</dbReference>
<keyword evidence="7" id="KW-0804">Transcription</keyword>
<dbReference type="GO" id="GO:0000981">
    <property type="term" value="F:DNA-binding transcription factor activity, RNA polymerase II-specific"/>
    <property type="evidence" value="ECO:0007669"/>
    <property type="project" value="InterPro"/>
</dbReference>
<dbReference type="EMBL" id="VYZW01015543">
    <property type="protein sequence ID" value="NXS41624.1"/>
    <property type="molecule type" value="Genomic_DNA"/>
</dbReference>
<protein>
    <submittedName>
        <fullName evidence="14">HXA2 protein</fullName>
    </submittedName>
</protein>
<dbReference type="Gene3D" id="1.10.10.60">
    <property type="entry name" value="Homeodomain-like"/>
    <property type="match status" value="1"/>
</dbReference>
<evidence type="ECO:0000259" key="13">
    <source>
        <dbReference type="PROSITE" id="PS50071"/>
    </source>
</evidence>
<feature type="region of interest" description="Disordered" evidence="11">
    <location>
        <begin position="200"/>
        <end position="236"/>
    </location>
</feature>
<dbReference type="InterPro" id="IPR020479">
    <property type="entry name" value="HD_metazoa"/>
</dbReference>
<evidence type="ECO:0000256" key="11">
    <source>
        <dbReference type="SAM" id="MobiDB-lite"/>
    </source>
</evidence>
<evidence type="ECO:0000256" key="8">
    <source>
        <dbReference type="ARBA" id="ARBA00023242"/>
    </source>
</evidence>
<reference evidence="14 15" key="1">
    <citation type="submission" date="2019-09" db="EMBL/GenBank/DDBJ databases">
        <title>Bird 10,000 Genomes (B10K) Project - Family phase.</title>
        <authorList>
            <person name="Zhang G."/>
        </authorList>
    </citation>
    <scope>NUCLEOTIDE SEQUENCE [LARGE SCALE GENOMIC DNA]</scope>
    <source>
        <strain evidence="14">B10K-DU-012-56</strain>
    </source>
</reference>
<evidence type="ECO:0000256" key="12">
    <source>
        <dbReference type="SAM" id="Phobius"/>
    </source>
</evidence>
<comment type="subcellular location">
    <subcellularLocation>
        <location evidence="2 9 10">Nucleus</location>
    </subcellularLocation>
</comment>
<keyword evidence="6 9" id="KW-0371">Homeobox</keyword>
<keyword evidence="12" id="KW-0812">Transmembrane</keyword>
<dbReference type="InterPro" id="IPR009057">
    <property type="entry name" value="Homeodomain-like_sf"/>
</dbReference>
<dbReference type="PROSITE" id="PS00027">
    <property type="entry name" value="HOMEOBOX_1"/>
    <property type="match status" value="1"/>
</dbReference>
<dbReference type="InterPro" id="IPR001356">
    <property type="entry name" value="HD"/>
</dbReference>
<keyword evidence="15" id="KW-1185">Reference proteome</keyword>
<evidence type="ECO:0000256" key="5">
    <source>
        <dbReference type="ARBA" id="ARBA00023125"/>
    </source>
</evidence>
<dbReference type="PRINTS" id="PR00024">
    <property type="entry name" value="HOMEOBOX"/>
</dbReference>
<feature type="transmembrane region" description="Helical" evidence="12">
    <location>
        <begin position="117"/>
        <end position="137"/>
    </location>
</feature>
<evidence type="ECO:0000256" key="6">
    <source>
        <dbReference type="ARBA" id="ARBA00023155"/>
    </source>
</evidence>
<evidence type="ECO:0000256" key="1">
    <source>
        <dbReference type="ARBA" id="ARBA00003263"/>
    </source>
</evidence>
<feature type="compositionally biased region" description="Basic and acidic residues" evidence="11">
    <location>
        <begin position="214"/>
        <end position="225"/>
    </location>
</feature>
<evidence type="ECO:0000256" key="9">
    <source>
        <dbReference type="PROSITE-ProRule" id="PRU00108"/>
    </source>
</evidence>
<accession>A0A7L2U7T0</accession>
<evidence type="ECO:0000256" key="10">
    <source>
        <dbReference type="RuleBase" id="RU000682"/>
    </source>
</evidence>
<feature type="region of interest" description="Disordered" evidence="11">
    <location>
        <begin position="58"/>
        <end position="77"/>
    </location>
</feature>
<dbReference type="GO" id="GO:0005634">
    <property type="term" value="C:nucleus"/>
    <property type="evidence" value="ECO:0007669"/>
    <property type="project" value="UniProtKB-SubCell"/>
</dbReference>
<feature type="transmembrane region" description="Helical" evidence="12">
    <location>
        <begin position="92"/>
        <end position="111"/>
    </location>
</feature>
<dbReference type="SMART" id="SM00389">
    <property type="entry name" value="HOX"/>
    <property type="match status" value="1"/>
</dbReference>
<dbReference type="CDD" id="cd00086">
    <property type="entry name" value="homeodomain"/>
    <property type="match status" value="1"/>
</dbReference>
<organism evidence="14 15">
    <name type="scientific">Balaeniceps rex</name>
    <name type="common">Shoebill</name>
    <dbReference type="NCBI Taxonomy" id="33584"/>
    <lineage>
        <taxon>Eukaryota</taxon>
        <taxon>Metazoa</taxon>
        <taxon>Chordata</taxon>
        <taxon>Craniata</taxon>
        <taxon>Vertebrata</taxon>
        <taxon>Euteleostomi</taxon>
        <taxon>Archelosauria</taxon>
        <taxon>Archosauria</taxon>
        <taxon>Dinosauria</taxon>
        <taxon>Saurischia</taxon>
        <taxon>Theropoda</taxon>
        <taxon>Coelurosauria</taxon>
        <taxon>Aves</taxon>
        <taxon>Neognathae</taxon>
        <taxon>Neoaves</taxon>
        <taxon>Aequornithes</taxon>
        <taxon>Pelecaniformes</taxon>
        <taxon>Balaenicipitidae</taxon>
        <taxon>Balaeniceps</taxon>
    </lineage>
</organism>
<gene>
    <name evidence="14" type="primary">Hoxa2</name>
    <name evidence="14" type="ORF">BALREX_R10071</name>
</gene>
<name>A0A7L2U7T0_BALRX</name>
<keyword evidence="8 9" id="KW-0539">Nucleus</keyword>
<evidence type="ECO:0000256" key="4">
    <source>
        <dbReference type="ARBA" id="ARBA00023015"/>
    </source>
</evidence>
<comment type="caution">
    <text evidence="14">The sequence shown here is derived from an EMBL/GenBank/DDBJ whole genome shotgun (WGS) entry which is preliminary data.</text>
</comment>
<dbReference type="GO" id="GO:0000978">
    <property type="term" value="F:RNA polymerase II cis-regulatory region sequence-specific DNA binding"/>
    <property type="evidence" value="ECO:0007669"/>
    <property type="project" value="TreeGrafter"/>
</dbReference>
<keyword evidence="3" id="KW-0217">Developmental protein</keyword>
<feature type="DNA-binding region" description="Homeobox" evidence="9">
    <location>
        <begin position="145"/>
        <end position="204"/>
    </location>
</feature>
<evidence type="ECO:0000313" key="14">
    <source>
        <dbReference type="EMBL" id="NXS41624.1"/>
    </source>
</evidence>
<comment type="function">
    <text evidence="1">Sequence-specific transcription factor which is part of a developmental regulatory system that provides cells with specific positional identities on the anterior-posterior axis.</text>
</comment>
<evidence type="ECO:0000256" key="7">
    <source>
        <dbReference type="ARBA" id="ARBA00023163"/>
    </source>
</evidence>